<evidence type="ECO:0000259" key="1">
    <source>
        <dbReference type="Pfam" id="PF24390"/>
    </source>
</evidence>
<dbReference type="EMBL" id="LXEP01000041">
    <property type="protein sequence ID" value="OAT17307.1"/>
    <property type="molecule type" value="Genomic_DNA"/>
</dbReference>
<accession>A0A1B7HNU6</accession>
<sequence length="288" mass="33141">MTGKISKEAFSNFAELSKKSPWVISKADQFFELYDTYCSNNAGRKLIVELLEKFSYLDYSSFSKKIHCLVEDIVTTPNIFDYDTMIVSMTGDSNSDSGQFVLYYMKPILEKFNWRKHKTVNTFGKSYDAYKKTKPAGIVKNLILIDEFIGTGRSALGRYLELEKVFTDKGIPLKIFIKSIVATKEGMDFLSKKGIDVTAQMVIYKGITGSGIKKTDKKKIKIMYKLEEKLSKKYEGRVMPRFGYGRSESLYSREDGNTPNNVFPIFWWCYLENDSHRETMFIRAMGDA</sequence>
<dbReference type="Proteomes" id="UP000078504">
    <property type="component" value="Unassembled WGS sequence"/>
</dbReference>
<dbReference type="Pfam" id="PF24390">
    <property type="entry name" value="PRTase-CE"/>
    <property type="match status" value="1"/>
</dbReference>
<gene>
    <name evidence="2" type="ORF">M977_04135</name>
</gene>
<dbReference type="RefSeq" id="WP_064518639.1">
    <property type="nucleotide sequence ID" value="NZ_LXEP01000041.1"/>
</dbReference>
<comment type="caution">
    <text evidence="2">The sequence shown here is derived from an EMBL/GenBank/DDBJ whole genome shotgun (WGS) entry which is preliminary data.</text>
</comment>
<protein>
    <recommendedName>
        <fullName evidence="1">PRTase-CE domain-containing protein</fullName>
    </recommendedName>
</protein>
<organism evidence="2 3">
    <name type="scientific">Buttiauxella gaviniae ATCC 51604</name>
    <dbReference type="NCBI Taxonomy" id="1354253"/>
    <lineage>
        <taxon>Bacteria</taxon>
        <taxon>Pseudomonadati</taxon>
        <taxon>Pseudomonadota</taxon>
        <taxon>Gammaproteobacteria</taxon>
        <taxon>Enterobacterales</taxon>
        <taxon>Enterobacteriaceae</taxon>
        <taxon>Buttiauxella</taxon>
    </lineage>
</organism>
<dbReference type="InterPro" id="IPR056920">
    <property type="entry name" value="PRTase-CE"/>
</dbReference>
<proteinExistence type="predicted"/>
<evidence type="ECO:0000313" key="2">
    <source>
        <dbReference type="EMBL" id="OAT17307.1"/>
    </source>
</evidence>
<evidence type="ECO:0000313" key="3">
    <source>
        <dbReference type="Proteomes" id="UP000078504"/>
    </source>
</evidence>
<dbReference type="PATRIC" id="fig|1354253.4.peg.4242"/>
<dbReference type="AlphaFoldDB" id="A0A1B7HNU6"/>
<reference evidence="2 3" key="1">
    <citation type="submission" date="2016-04" db="EMBL/GenBank/DDBJ databases">
        <title>ATOL: Assembling a taxonomically balanced genome-scale reconstruction of the evolutionary history of the Enterobacteriaceae.</title>
        <authorList>
            <person name="Plunkett G.III."/>
            <person name="Neeno-Eckwall E.C."/>
            <person name="Glasner J.D."/>
            <person name="Perna N.T."/>
        </authorList>
    </citation>
    <scope>NUCLEOTIDE SEQUENCE [LARGE SCALE GENOMIC DNA]</scope>
    <source>
        <strain evidence="2 3">ATCC 51604</strain>
    </source>
</reference>
<name>A0A1B7HNU6_9ENTR</name>
<feature type="domain" description="PRTase-CE" evidence="1">
    <location>
        <begin position="44"/>
        <end position="268"/>
    </location>
</feature>